<name>A0ABP0TYT6_9BRYO</name>
<dbReference type="Proteomes" id="UP001497512">
    <property type="component" value="Chromosome 17"/>
</dbReference>
<keyword evidence="2" id="KW-1185">Reference proteome</keyword>
<reference evidence="1" key="1">
    <citation type="submission" date="2024-02" db="EMBL/GenBank/DDBJ databases">
        <authorList>
            <consortium name="ELIXIR-Norway"/>
            <consortium name="Elixir Norway"/>
        </authorList>
    </citation>
    <scope>NUCLEOTIDE SEQUENCE</scope>
</reference>
<accession>A0ABP0TYT6</accession>
<evidence type="ECO:0000313" key="2">
    <source>
        <dbReference type="Proteomes" id="UP001497512"/>
    </source>
</evidence>
<evidence type="ECO:0008006" key="3">
    <source>
        <dbReference type="Google" id="ProtNLM"/>
    </source>
</evidence>
<evidence type="ECO:0000313" key="1">
    <source>
        <dbReference type="EMBL" id="CAK9208813.1"/>
    </source>
</evidence>
<sequence length="89" mass="9617">MERKVGSGLVGCWSVVSWAVRGQWGVSADGRDWWATHERTVVRPSVCPWPSVSFGRRDRALTTMTTDGRAAGIRAVSSGQFCSVGFGEG</sequence>
<dbReference type="EMBL" id="OZ019909">
    <property type="protein sequence ID" value="CAK9208813.1"/>
    <property type="molecule type" value="Genomic_DNA"/>
</dbReference>
<organism evidence="1 2">
    <name type="scientific">Sphagnum troendelagicum</name>
    <dbReference type="NCBI Taxonomy" id="128251"/>
    <lineage>
        <taxon>Eukaryota</taxon>
        <taxon>Viridiplantae</taxon>
        <taxon>Streptophyta</taxon>
        <taxon>Embryophyta</taxon>
        <taxon>Bryophyta</taxon>
        <taxon>Sphagnophytina</taxon>
        <taxon>Sphagnopsida</taxon>
        <taxon>Sphagnales</taxon>
        <taxon>Sphagnaceae</taxon>
        <taxon>Sphagnum</taxon>
    </lineage>
</organism>
<protein>
    <recommendedName>
        <fullName evidence="3">Secreted protein</fullName>
    </recommendedName>
</protein>
<proteinExistence type="predicted"/>
<gene>
    <name evidence="1" type="ORF">CSSPTR1EN2_LOCUS9371</name>
</gene>